<comment type="caution">
    <text evidence="1">The sequence shown here is derived from an EMBL/GenBank/DDBJ whole genome shotgun (WGS) entry which is preliminary data.</text>
</comment>
<reference evidence="2" key="1">
    <citation type="submission" date="2021-03" db="EMBL/GenBank/DDBJ databases">
        <title>Genome of Cognatishimia sp. F0-27.</title>
        <authorList>
            <person name="Ping X."/>
        </authorList>
    </citation>
    <scope>NUCLEOTIDE SEQUENCE [LARGE SCALE GENOMIC DNA]</scope>
    <source>
        <strain evidence="2">E313</strain>
    </source>
</reference>
<sequence>MKYIFYILIFASLLSCKAKKIQLQDDVIQSSDFDYPRLINDFTSSEWDKVSKAKDSLLNIGKPIIPDLIRLMENPKAFKKLQNTGDLIYPGATEFWGHGRVVDYDLDWIAIRAGWAMENLTLQHFGFSENVITEKELMDLHKKDYANYIETGIHDVNFERKKFKELESIIVNAKEWWNNSKKSWTPLIGLKEAIFSNDIPRQIDAILQMRYPRFEIKGYNQEWFENEVKARVIELNKSDDEGLKLQTNLLLREKTK</sequence>
<accession>A0ABS8ET20</accession>
<reference evidence="2" key="2">
    <citation type="submission" date="2023-07" db="EMBL/GenBank/DDBJ databases">
        <title>Genome of Winogradskyella sp. E313.</title>
        <authorList>
            <person name="Zhou Y."/>
        </authorList>
    </citation>
    <scope>NUCLEOTIDE SEQUENCE [LARGE SCALE GENOMIC DNA]</scope>
    <source>
        <strain evidence="2">E313</strain>
    </source>
</reference>
<keyword evidence="2" id="KW-1185">Reference proteome</keyword>
<name>A0ABS8ET20_9FLAO</name>
<dbReference type="PROSITE" id="PS51257">
    <property type="entry name" value="PROKAR_LIPOPROTEIN"/>
    <property type="match status" value="1"/>
</dbReference>
<evidence type="ECO:0000313" key="2">
    <source>
        <dbReference type="Proteomes" id="UP000778797"/>
    </source>
</evidence>
<protein>
    <submittedName>
        <fullName evidence="1">Uncharacterized protein</fullName>
    </submittedName>
</protein>
<dbReference type="EMBL" id="JAFMPT010000048">
    <property type="protein sequence ID" value="MCC1485660.1"/>
    <property type="molecule type" value="Genomic_DNA"/>
</dbReference>
<gene>
    <name evidence="1" type="ORF">J1C55_13755</name>
</gene>
<dbReference type="Proteomes" id="UP000778797">
    <property type="component" value="Unassembled WGS sequence"/>
</dbReference>
<dbReference type="RefSeq" id="WP_227478151.1">
    <property type="nucleotide sequence ID" value="NZ_JAFMPT010000048.1"/>
</dbReference>
<organism evidence="1 2">
    <name type="scientific">Winogradskyella immobilis</name>
    <dbReference type="NCBI Taxonomy" id="2816852"/>
    <lineage>
        <taxon>Bacteria</taxon>
        <taxon>Pseudomonadati</taxon>
        <taxon>Bacteroidota</taxon>
        <taxon>Flavobacteriia</taxon>
        <taxon>Flavobacteriales</taxon>
        <taxon>Flavobacteriaceae</taxon>
        <taxon>Winogradskyella</taxon>
    </lineage>
</organism>
<proteinExistence type="predicted"/>
<evidence type="ECO:0000313" key="1">
    <source>
        <dbReference type="EMBL" id="MCC1485660.1"/>
    </source>
</evidence>